<keyword evidence="1" id="KW-0472">Membrane</keyword>
<proteinExistence type="predicted"/>
<reference evidence="2 3" key="1">
    <citation type="submission" date="2017-09" db="EMBL/GenBank/DDBJ databases">
        <title>Depth-based differentiation of microbial function through sediment-hosted aquifers and enrichment of novel symbionts in the deep terrestrial subsurface.</title>
        <authorList>
            <person name="Probst A.J."/>
            <person name="Ladd B."/>
            <person name="Jarett J.K."/>
            <person name="Geller-Mcgrath D.E."/>
            <person name="Sieber C.M."/>
            <person name="Emerson J.B."/>
            <person name="Anantharaman K."/>
            <person name="Thomas B.C."/>
            <person name="Malmstrom R."/>
            <person name="Stieglmeier M."/>
            <person name="Klingl A."/>
            <person name="Woyke T."/>
            <person name="Ryan C.M."/>
            <person name="Banfield J.F."/>
        </authorList>
    </citation>
    <scope>NUCLEOTIDE SEQUENCE [LARGE SCALE GENOMIC DNA]</scope>
    <source>
        <strain evidence="2">CG11_big_fil_rev_8_21_14_0_20_35_14</strain>
    </source>
</reference>
<evidence type="ECO:0000313" key="2">
    <source>
        <dbReference type="EMBL" id="PIR04961.1"/>
    </source>
</evidence>
<dbReference type="EMBL" id="PCWO01000024">
    <property type="protein sequence ID" value="PIR04961.1"/>
    <property type="molecule type" value="Genomic_DNA"/>
</dbReference>
<sequence length="60" mass="6549">MKKYYCVNFFMVFSILGISFMLIVIFGSETRRDITPSAIIGGALLISSAICLLAGNIAKE</sequence>
<gene>
    <name evidence="2" type="ORF">COV57_01590</name>
</gene>
<feature type="transmembrane region" description="Helical" evidence="1">
    <location>
        <begin position="7"/>
        <end position="26"/>
    </location>
</feature>
<comment type="caution">
    <text evidence="2">The sequence shown here is derived from an EMBL/GenBank/DDBJ whole genome shotgun (WGS) entry which is preliminary data.</text>
</comment>
<evidence type="ECO:0000256" key="1">
    <source>
        <dbReference type="SAM" id="Phobius"/>
    </source>
</evidence>
<dbReference type="Proteomes" id="UP000229893">
    <property type="component" value="Unassembled WGS sequence"/>
</dbReference>
<feature type="transmembrane region" description="Helical" evidence="1">
    <location>
        <begin position="38"/>
        <end position="58"/>
    </location>
</feature>
<protein>
    <submittedName>
        <fullName evidence="2">Uncharacterized protein</fullName>
    </submittedName>
</protein>
<keyword evidence="1" id="KW-1133">Transmembrane helix</keyword>
<name>A0A2H0N7T8_9BACT</name>
<evidence type="ECO:0000313" key="3">
    <source>
        <dbReference type="Proteomes" id="UP000229893"/>
    </source>
</evidence>
<organism evidence="2 3">
    <name type="scientific">Candidatus Liptonbacteria bacterium CG11_big_fil_rev_8_21_14_0_20_35_14</name>
    <dbReference type="NCBI Taxonomy" id="1974634"/>
    <lineage>
        <taxon>Bacteria</taxon>
        <taxon>Candidatus Liptoniibacteriota</taxon>
    </lineage>
</organism>
<dbReference type="AlphaFoldDB" id="A0A2H0N7T8"/>
<accession>A0A2H0N7T8</accession>
<keyword evidence="1" id="KW-0812">Transmembrane</keyword>